<dbReference type="InParanoid" id="A0A066W304"/>
<accession>A0A066W304</accession>
<dbReference type="HOGENOM" id="CLU_328231_0_0_1"/>
<dbReference type="InterPro" id="IPR057975">
    <property type="entry name" value="TPR_ANAPC2"/>
</dbReference>
<dbReference type="PROSITE" id="PS50069">
    <property type="entry name" value="CULLIN_2"/>
    <property type="match status" value="1"/>
</dbReference>
<dbReference type="Gene3D" id="3.30.230.130">
    <property type="entry name" value="Cullin, Chain C, Domain 2"/>
    <property type="match status" value="1"/>
</dbReference>
<feature type="compositionally biased region" description="Acidic residues" evidence="2">
    <location>
        <begin position="546"/>
        <end position="565"/>
    </location>
</feature>
<organism evidence="4 5">
    <name type="scientific">Tilletiaria anomala (strain ATCC 24038 / CBS 436.72 / UBC 951)</name>
    <dbReference type="NCBI Taxonomy" id="1037660"/>
    <lineage>
        <taxon>Eukaryota</taxon>
        <taxon>Fungi</taxon>
        <taxon>Dikarya</taxon>
        <taxon>Basidiomycota</taxon>
        <taxon>Ustilaginomycotina</taxon>
        <taxon>Exobasidiomycetes</taxon>
        <taxon>Georgefischeriales</taxon>
        <taxon>Tilletiariaceae</taxon>
        <taxon>Tilletiaria</taxon>
    </lineage>
</organism>
<dbReference type="OrthoDB" id="5581181at2759"/>
<feature type="domain" description="Cullin family profile" evidence="3">
    <location>
        <begin position="588"/>
        <end position="854"/>
    </location>
</feature>
<dbReference type="EMBL" id="JMSN01000042">
    <property type="protein sequence ID" value="KDN45459.1"/>
    <property type="molecule type" value="Genomic_DNA"/>
</dbReference>
<comment type="caution">
    <text evidence="4">The sequence shown here is derived from an EMBL/GenBank/DDBJ whole genome shotgun (WGS) entry which is preliminary data.</text>
</comment>
<dbReference type="PANTHER" id="PTHR45957">
    <property type="entry name" value="ANAPHASE-PROMOTING COMPLEX SUBUNIT 2"/>
    <property type="match status" value="1"/>
</dbReference>
<evidence type="ECO:0000313" key="4">
    <source>
        <dbReference type="EMBL" id="KDN45459.1"/>
    </source>
</evidence>
<dbReference type="SUPFAM" id="SSF75632">
    <property type="entry name" value="Cullin homology domain"/>
    <property type="match status" value="1"/>
</dbReference>
<dbReference type="GO" id="GO:0007091">
    <property type="term" value="P:metaphase/anaphase transition of mitotic cell cycle"/>
    <property type="evidence" value="ECO:0007669"/>
    <property type="project" value="TreeGrafter"/>
</dbReference>
<dbReference type="Pfam" id="PF25773">
    <property type="entry name" value="TPR_ANAPC2"/>
    <property type="match status" value="1"/>
</dbReference>
<name>A0A066W304_TILAU</name>
<proteinExistence type="inferred from homology"/>
<dbReference type="PANTHER" id="PTHR45957:SF1">
    <property type="entry name" value="ANAPHASE-PROMOTING COMPLEX SUBUNIT 2"/>
    <property type="match status" value="1"/>
</dbReference>
<dbReference type="GeneID" id="25264463"/>
<protein>
    <recommendedName>
        <fullName evidence="3">Cullin family profile domain-containing protein</fullName>
    </recommendedName>
</protein>
<gene>
    <name evidence="4" type="ORF">K437DRAFT_256574</name>
</gene>
<dbReference type="GO" id="GO:0005680">
    <property type="term" value="C:anaphase-promoting complex"/>
    <property type="evidence" value="ECO:0007669"/>
    <property type="project" value="TreeGrafter"/>
</dbReference>
<reference evidence="4 5" key="1">
    <citation type="submission" date="2014-05" db="EMBL/GenBank/DDBJ databases">
        <title>Draft genome sequence of a rare smut relative, Tilletiaria anomala UBC 951.</title>
        <authorList>
            <consortium name="DOE Joint Genome Institute"/>
            <person name="Toome M."/>
            <person name="Kuo A."/>
            <person name="Henrissat B."/>
            <person name="Lipzen A."/>
            <person name="Tritt A."/>
            <person name="Yoshinaga Y."/>
            <person name="Zane M."/>
            <person name="Barry K."/>
            <person name="Grigoriev I.V."/>
            <person name="Spatafora J.W."/>
            <person name="Aimea M.C."/>
        </authorList>
    </citation>
    <scope>NUCLEOTIDE SEQUENCE [LARGE SCALE GENOMIC DNA]</scope>
    <source>
        <strain evidence="4 5">UBC 951</strain>
    </source>
</reference>
<dbReference type="InterPro" id="IPR044554">
    <property type="entry name" value="ANAPC2"/>
</dbReference>
<feature type="region of interest" description="Disordered" evidence="2">
    <location>
        <begin position="541"/>
        <end position="580"/>
    </location>
</feature>
<evidence type="ECO:0000259" key="3">
    <source>
        <dbReference type="PROSITE" id="PS50069"/>
    </source>
</evidence>
<dbReference type="InterPro" id="IPR036317">
    <property type="entry name" value="Cullin_homology_sf"/>
</dbReference>
<dbReference type="InterPro" id="IPR016158">
    <property type="entry name" value="Cullin_homology"/>
</dbReference>
<dbReference type="AlphaFoldDB" id="A0A066W304"/>
<keyword evidence="5" id="KW-1185">Reference proteome</keyword>
<dbReference type="STRING" id="1037660.A0A066W304"/>
<comment type="similarity">
    <text evidence="1">Belongs to the cullin family.</text>
</comment>
<dbReference type="Proteomes" id="UP000027361">
    <property type="component" value="Unassembled WGS sequence"/>
</dbReference>
<sequence length="876" mass="96641">MEVWSEAGPSSANYAQTLDAIPTATLDSVFAQLLGQNPSYGDIERLVRNYEAIERAASEASPHGRVASLDDAELADCRACADVQLGPLLRRRFFETAKYKVQRALINLGISLQNGGDGEDEHMAPEQHIPVASQVRHVAHLLARDVQYLIALQCKGAEIDAYRLQFCSHVKASITPAFLAALHSELSDIFWAHFLHSPKHDTNSPLLPVISTVSQEQYLFIQRVRFIGLRIVLDNALDKILVDAADLIARFAARLPSEGEVEDESQTMQSWLDSKTAWLMSQFPLADGLSNPKLEKMDQVIQGPIGIQAVQLRYLIISRETDPQGGNKYDAIADLHANGDFLSVTSARISADKLKQPMLLGLQPLHKTDLPGTQQQQQQQLADHLQPFKEAEVSLVKGFAKFGMQRQRVSQFFDAIKNFPDWTNPLIDLRDCIKHTGQMDKVTTAINAIIHRRLLHPGAQTQDIIEFFVLLIHALRATQHGDVMLSRLAHPIRRYLRSRPDTVSVVVSSLLGNRQSFELLREELDRAKHIKTPFSLEATKIRGKDEDEYGDAEEEEDEGGGEADDATWQPRPVDAGPNYRKTGRSDVISMLISIFDDREGFITALERTMAEQLLQVKGYQHEQQYLSNLTLKNRFGEAHFARIDIMLQDIVNSRRYDAGMQDRPLSMPSMNADELTLVKALHPIIVSRHCWPDLTGEAGNTTNMFAPSGGSSGMGGGGAITMMGGGGGEGGTAVPSYAAGSTGRSGNLRIPGAEVAQHKLPARFQSAMDTYVESYKRKRTPQTMRFLPGLGTMSVKLTMDDGRVIEEDDVTALQASVVELASTKGSSAVVTAGEIAVELEVDKASALNALYFWTTKGVLFELITTAESFQVMDTAV</sequence>
<evidence type="ECO:0000256" key="2">
    <source>
        <dbReference type="SAM" id="MobiDB-lite"/>
    </source>
</evidence>
<dbReference type="RefSeq" id="XP_013243192.1">
    <property type="nucleotide sequence ID" value="XM_013387738.1"/>
</dbReference>
<evidence type="ECO:0000256" key="1">
    <source>
        <dbReference type="PROSITE-ProRule" id="PRU00330"/>
    </source>
</evidence>
<evidence type="ECO:0000313" key="5">
    <source>
        <dbReference type="Proteomes" id="UP000027361"/>
    </source>
</evidence>
<dbReference type="GO" id="GO:0070979">
    <property type="term" value="P:protein K11-linked ubiquitination"/>
    <property type="evidence" value="ECO:0007669"/>
    <property type="project" value="TreeGrafter"/>
</dbReference>
<dbReference type="FunCoup" id="A0A066W304">
    <property type="interactions" value="373"/>
</dbReference>